<dbReference type="InterPro" id="IPR036034">
    <property type="entry name" value="PDZ_sf"/>
</dbReference>
<dbReference type="RefSeq" id="WP_346761544.1">
    <property type="nucleotide sequence ID" value="NZ_JAUJEB010000008.1"/>
</dbReference>
<protein>
    <submittedName>
        <fullName evidence="4">Aspartyl protease family protein</fullName>
    </submittedName>
</protein>
<dbReference type="InterPro" id="IPR021109">
    <property type="entry name" value="Peptidase_aspartic_dom_sf"/>
</dbReference>
<reference evidence="4" key="1">
    <citation type="submission" date="2023-06" db="EMBL/GenBank/DDBJ databases">
        <title>Genomic of Agaribacillus aureum.</title>
        <authorList>
            <person name="Wang G."/>
        </authorList>
    </citation>
    <scope>NUCLEOTIDE SEQUENCE</scope>
    <source>
        <strain evidence="4">BMA12</strain>
    </source>
</reference>
<dbReference type="GO" id="GO:0008233">
    <property type="term" value="F:peptidase activity"/>
    <property type="evidence" value="ECO:0007669"/>
    <property type="project" value="UniProtKB-KW"/>
</dbReference>
<evidence type="ECO:0000256" key="1">
    <source>
        <dbReference type="ARBA" id="ARBA00022801"/>
    </source>
</evidence>
<feature type="domain" description="Peptidase A2" evidence="3">
    <location>
        <begin position="212"/>
        <end position="254"/>
    </location>
</feature>
<dbReference type="Proteomes" id="UP001172083">
    <property type="component" value="Unassembled WGS sequence"/>
</dbReference>
<organism evidence="4 5">
    <name type="scientific">Agaribacillus aureus</name>
    <dbReference type="NCBI Taxonomy" id="3051825"/>
    <lineage>
        <taxon>Bacteria</taxon>
        <taxon>Pseudomonadati</taxon>
        <taxon>Bacteroidota</taxon>
        <taxon>Cytophagia</taxon>
        <taxon>Cytophagales</taxon>
        <taxon>Splendidivirgaceae</taxon>
        <taxon>Agaribacillus</taxon>
    </lineage>
</organism>
<dbReference type="Pfam" id="PF17820">
    <property type="entry name" value="PDZ_6"/>
    <property type="match status" value="1"/>
</dbReference>
<keyword evidence="5" id="KW-1185">Reference proteome</keyword>
<comment type="caution">
    <text evidence="4">The sequence shown here is derived from an EMBL/GenBank/DDBJ whole genome shotgun (WGS) entry which is preliminary data.</text>
</comment>
<evidence type="ECO:0000259" key="3">
    <source>
        <dbReference type="PROSITE" id="PS50175"/>
    </source>
</evidence>
<dbReference type="Gene3D" id="2.30.42.10">
    <property type="match status" value="1"/>
</dbReference>
<dbReference type="InterPro" id="IPR001478">
    <property type="entry name" value="PDZ"/>
</dbReference>
<evidence type="ECO:0000313" key="5">
    <source>
        <dbReference type="Proteomes" id="UP001172083"/>
    </source>
</evidence>
<dbReference type="SMART" id="SM00228">
    <property type="entry name" value="PDZ"/>
    <property type="match status" value="1"/>
</dbReference>
<dbReference type="Gene3D" id="2.40.70.10">
    <property type="entry name" value="Acid Proteases"/>
    <property type="match status" value="2"/>
</dbReference>
<dbReference type="Pfam" id="PF13650">
    <property type="entry name" value="Asp_protease_2"/>
    <property type="match status" value="2"/>
</dbReference>
<dbReference type="InterPro" id="IPR041489">
    <property type="entry name" value="PDZ_6"/>
</dbReference>
<accession>A0ABT8LGR5</accession>
<name>A0ABT8LGR5_9BACT</name>
<evidence type="ECO:0000259" key="2">
    <source>
        <dbReference type="PROSITE" id="PS50106"/>
    </source>
</evidence>
<keyword evidence="1" id="KW-0378">Hydrolase</keyword>
<sequence>MRNVLKRLFLIFPLYSCAVSPCFSQSYVDQVLGFRMDNDKKKVEFKFENYNNLIIVSLLLNDVLPVKFILDSGVRTSILTERSLSDFLAINYDRKIPLIGTDGTKLIDAYVASNVTLKLPGATSKGQGMLVLAEDYLQLKNYLGVEVHGILGYELFSRFIVKINYDKTTVTLYNPDYFKPKKKQEVLPLTIEDSKPYLFGNVKVGNGQRLPAKLMMDTGASHSILLDKESHDSINIPEQKIYTTLGRGLGGNIEGFIARVKNVNLGSFEFEEVIGSFPVSETLAEMFKPNKRQGTIGGGLLSKFIVTIDYFNERIYLKKGRKINKGFEYNMSGIEVKAIGNNLNTFVINEITPDSPAERAGLLPGDIIDNLNGHSASNIQLNDVNSFFRTKPGRKINLSIVRDGEKIKKTFKLEKVI</sequence>
<dbReference type="SUPFAM" id="SSF50156">
    <property type="entry name" value="PDZ domain-like"/>
    <property type="match status" value="1"/>
</dbReference>
<dbReference type="InterPro" id="IPR001995">
    <property type="entry name" value="Peptidase_A2_cat"/>
</dbReference>
<dbReference type="GO" id="GO:0006508">
    <property type="term" value="P:proteolysis"/>
    <property type="evidence" value="ECO:0007669"/>
    <property type="project" value="UniProtKB-KW"/>
</dbReference>
<feature type="domain" description="PDZ" evidence="2">
    <location>
        <begin position="314"/>
        <end position="389"/>
    </location>
</feature>
<dbReference type="PROSITE" id="PS50175">
    <property type="entry name" value="ASP_PROT_RETROV"/>
    <property type="match status" value="1"/>
</dbReference>
<dbReference type="PROSITE" id="PS50106">
    <property type="entry name" value="PDZ"/>
    <property type="match status" value="1"/>
</dbReference>
<proteinExistence type="predicted"/>
<evidence type="ECO:0000313" key="4">
    <source>
        <dbReference type="EMBL" id="MDN5216206.1"/>
    </source>
</evidence>
<dbReference type="EMBL" id="JAUJEB010000008">
    <property type="protein sequence ID" value="MDN5216206.1"/>
    <property type="molecule type" value="Genomic_DNA"/>
</dbReference>
<gene>
    <name evidence="4" type="ORF">QQ020_29330</name>
</gene>
<keyword evidence="4" id="KW-0645">Protease</keyword>